<comment type="caution">
    <text evidence="1">The sequence shown here is derived from an EMBL/GenBank/DDBJ whole genome shotgun (WGS) entry which is preliminary data.</text>
</comment>
<dbReference type="AlphaFoldDB" id="A0A2I0IRI8"/>
<evidence type="ECO:0000313" key="1">
    <source>
        <dbReference type="EMBL" id="PKI46333.1"/>
    </source>
</evidence>
<name>A0A2I0IRI8_PUNGR</name>
<organism evidence="1 2">
    <name type="scientific">Punica granatum</name>
    <name type="common">Pomegranate</name>
    <dbReference type="NCBI Taxonomy" id="22663"/>
    <lineage>
        <taxon>Eukaryota</taxon>
        <taxon>Viridiplantae</taxon>
        <taxon>Streptophyta</taxon>
        <taxon>Embryophyta</taxon>
        <taxon>Tracheophyta</taxon>
        <taxon>Spermatophyta</taxon>
        <taxon>Magnoliopsida</taxon>
        <taxon>eudicotyledons</taxon>
        <taxon>Gunneridae</taxon>
        <taxon>Pentapetalae</taxon>
        <taxon>rosids</taxon>
        <taxon>malvids</taxon>
        <taxon>Myrtales</taxon>
        <taxon>Lythraceae</taxon>
        <taxon>Punica</taxon>
    </lineage>
</organism>
<evidence type="ECO:0000313" key="2">
    <source>
        <dbReference type="Proteomes" id="UP000233551"/>
    </source>
</evidence>
<reference evidence="1 2" key="1">
    <citation type="submission" date="2017-11" db="EMBL/GenBank/DDBJ databases">
        <title>De-novo sequencing of pomegranate (Punica granatum L.) genome.</title>
        <authorList>
            <person name="Akparov Z."/>
            <person name="Amiraslanov A."/>
            <person name="Hajiyeva S."/>
            <person name="Abbasov M."/>
            <person name="Kaur K."/>
            <person name="Hamwieh A."/>
            <person name="Solovyev V."/>
            <person name="Salamov A."/>
            <person name="Braich B."/>
            <person name="Kosarev P."/>
            <person name="Mahmoud A."/>
            <person name="Hajiyev E."/>
            <person name="Babayeva S."/>
            <person name="Izzatullayeva V."/>
            <person name="Mammadov A."/>
            <person name="Mammadov A."/>
            <person name="Sharifova S."/>
            <person name="Ojaghi J."/>
            <person name="Eynullazada K."/>
            <person name="Bayramov B."/>
            <person name="Abdulazimova A."/>
            <person name="Shahmuradov I."/>
        </authorList>
    </citation>
    <scope>NUCLEOTIDE SEQUENCE [LARGE SCALE GENOMIC DNA]</scope>
    <source>
        <strain evidence="2">cv. AG2017</strain>
        <tissue evidence="1">Leaf</tissue>
    </source>
</reference>
<accession>A0A2I0IRI8</accession>
<protein>
    <submittedName>
        <fullName evidence="1">Uncharacterized protein</fullName>
    </submittedName>
</protein>
<proteinExistence type="predicted"/>
<dbReference type="EMBL" id="PGOL01002641">
    <property type="protein sequence ID" value="PKI46333.1"/>
    <property type="molecule type" value="Genomic_DNA"/>
</dbReference>
<sequence length="166" mass="18972">MVIPTLIYVNHCAGLRHIRVLAFYIIVICTYLRIGSDEIAAGSINGPKINHYRGIDHGVEWDFMGVCKKFLPSCVEENEKVQRIHCIEGEEQGFPNHIVRVAQLDMQKLCWPSGLGREGKETSWKVIWSGWQEGEEVGFAQCQRLQIDQSWEEGKVGIESAERERD</sequence>
<gene>
    <name evidence="1" type="ORF">CRG98_033276</name>
</gene>
<dbReference type="Proteomes" id="UP000233551">
    <property type="component" value="Unassembled WGS sequence"/>
</dbReference>
<keyword evidence="2" id="KW-1185">Reference proteome</keyword>